<proteinExistence type="predicted"/>
<organism evidence="1 2">
    <name type="scientific">Candidatus Lokiarchaeum ossiferum</name>
    <dbReference type="NCBI Taxonomy" id="2951803"/>
    <lineage>
        <taxon>Archaea</taxon>
        <taxon>Promethearchaeati</taxon>
        <taxon>Promethearchaeota</taxon>
        <taxon>Promethearchaeia</taxon>
        <taxon>Promethearchaeales</taxon>
        <taxon>Promethearchaeaceae</taxon>
        <taxon>Candidatus Lokiarchaeum</taxon>
    </lineage>
</organism>
<keyword evidence="2" id="KW-1185">Reference proteome</keyword>
<reference evidence="1" key="1">
    <citation type="submission" date="2022-09" db="EMBL/GenBank/DDBJ databases">
        <title>Actin cytoskeleton and complex cell architecture in an #Asgard archaeon.</title>
        <authorList>
            <person name="Ponce Toledo R.I."/>
            <person name="Schleper C."/>
            <person name="Rodrigues Oliveira T."/>
            <person name="Wollweber F."/>
            <person name="Xu J."/>
            <person name="Rittmann S."/>
            <person name="Klingl A."/>
            <person name="Pilhofer M."/>
        </authorList>
    </citation>
    <scope>NUCLEOTIDE SEQUENCE</scope>
    <source>
        <strain evidence="1">B-35</strain>
    </source>
</reference>
<name>A0ABY6HV10_9ARCH</name>
<accession>A0ABY6HV10</accession>
<dbReference type="EMBL" id="CP104013">
    <property type="protein sequence ID" value="UYP47365.1"/>
    <property type="molecule type" value="Genomic_DNA"/>
</dbReference>
<gene>
    <name evidence="1" type="ORF">NEF87_003650</name>
</gene>
<protein>
    <submittedName>
        <fullName evidence="1">Uncharacterized protein</fullName>
    </submittedName>
</protein>
<evidence type="ECO:0000313" key="1">
    <source>
        <dbReference type="EMBL" id="UYP47365.1"/>
    </source>
</evidence>
<sequence>MLKIAIIVEVIVNLQFICPKSFYSLKNRKIDNNGNLDLNINDVDQQLTSKKYFFFKN</sequence>
<dbReference type="Proteomes" id="UP001208689">
    <property type="component" value="Chromosome"/>
</dbReference>
<evidence type="ECO:0000313" key="2">
    <source>
        <dbReference type="Proteomes" id="UP001208689"/>
    </source>
</evidence>